<evidence type="ECO:0000256" key="3">
    <source>
        <dbReference type="ARBA" id="ARBA00022989"/>
    </source>
</evidence>
<feature type="transmembrane region" description="Helical" evidence="5">
    <location>
        <begin position="75"/>
        <end position="97"/>
    </location>
</feature>
<feature type="domain" description="EamA" evidence="6">
    <location>
        <begin position="3"/>
        <end position="120"/>
    </location>
</feature>
<dbReference type="OrthoDB" id="7158585at2"/>
<evidence type="ECO:0000256" key="2">
    <source>
        <dbReference type="ARBA" id="ARBA00022692"/>
    </source>
</evidence>
<reference evidence="7 8" key="1">
    <citation type="submission" date="2019-01" db="EMBL/GenBank/DDBJ databases">
        <authorList>
            <person name="Chen W.-M."/>
        </authorList>
    </citation>
    <scope>NUCLEOTIDE SEQUENCE [LARGE SCALE GENOMIC DNA]</scope>
    <source>
        <strain evidence="7 8">CCP-7</strain>
    </source>
</reference>
<keyword evidence="8" id="KW-1185">Reference proteome</keyword>
<protein>
    <submittedName>
        <fullName evidence="7">DMT family transporter</fullName>
    </submittedName>
</protein>
<feature type="transmembrane region" description="Helical" evidence="5">
    <location>
        <begin position="129"/>
        <end position="148"/>
    </location>
</feature>
<dbReference type="InterPro" id="IPR037185">
    <property type="entry name" value="EmrE-like"/>
</dbReference>
<comment type="caution">
    <text evidence="7">The sequence shown here is derived from an EMBL/GenBank/DDBJ whole genome shotgun (WGS) entry which is preliminary data.</text>
</comment>
<dbReference type="AlphaFoldDB" id="A0A437MC19"/>
<dbReference type="InterPro" id="IPR050638">
    <property type="entry name" value="AA-Vitamin_Transporters"/>
</dbReference>
<dbReference type="PANTHER" id="PTHR32322:SF9">
    <property type="entry name" value="AMINO-ACID METABOLITE EFFLUX PUMP-RELATED"/>
    <property type="match status" value="1"/>
</dbReference>
<organism evidence="7 8">
    <name type="scientific">Sphingomonas crocodyli</name>
    <dbReference type="NCBI Taxonomy" id="1979270"/>
    <lineage>
        <taxon>Bacteria</taxon>
        <taxon>Pseudomonadati</taxon>
        <taxon>Pseudomonadota</taxon>
        <taxon>Alphaproteobacteria</taxon>
        <taxon>Sphingomonadales</taxon>
        <taxon>Sphingomonadaceae</taxon>
        <taxon>Sphingomonas</taxon>
    </lineage>
</organism>
<dbReference type="EMBL" id="SACN01000001">
    <property type="protein sequence ID" value="RVT95182.1"/>
    <property type="molecule type" value="Genomic_DNA"/>
</dbReference>
<name>A0A437MC19_9SPHN</name>
<feature type="transmembrane region" description="Helical" evidence="5">
    <location>
        <begin position="14"/>
        <end position="37"/>
    </location>
</feature>
<evidence type="ECO:0000256" key="1">
    <source>
        <dbReference type="ARBA" id="ARBA00004141"/>
    </source>
</evidence>
<evidence type="ECO:0000256" key="4">
    <source>
        <dbReference type="ARBA" id="ARBA00023136"/>
    </source>
</evidence>
<dbReference type="PANTHER" id="PTHR32322">
    <property type="entry name" value="INNER MEMBRANE TRANSPORTER"/>
    <property type="match status" value="1"/>
</dbReference>
<dbReference type="Pfam" id="PF00892">
    <property type="entry name" value="EamA"/>
    <property type="match status" value="2"/>
</dbReference>
<dbReference type="Proteomes" id="UP000282971">
    <property type="component" value="Unassembled WGS sequence"/>
</dbReference>
<evidence type="ECO:0000259" key="6">
    <source>
        <dbReference type="Pfam" id="PF00892"/>
    </source>
</evidence>
<feature type="transmembrane region" description="Helical" evidence="5">
    <location>
        <begin position="224"/>
        <end position="244"/>
    </location>
</feature>
<keyword evidence="3 5" id="KW-1133">Transmembrane helix</keyword>
<evidence type="ECO:0000313" key="8">
    <source>
        <dbReference type="Proteomes" id="UP000282971"/>
    </source>
</evidence>
<feature type="transmembrane region" description="Helical" evidence="5">
    <location>
        <begin position="49"/>
        <end position="69"/>
    </location>
</feature>
<feature type="transmembrane region" description="Helical" evidence="5">
    <location>
        <begin position="195"/>
        <end position="217"/>
    </location>
</feature>
<accession>A0A437MC19</accession>
<feature type="transmembrane region" description="Helical" evidence="5">
    <location>
        <begin position="250"/>
        <end position="269"/>
    </location>
</feature>
<feature type="transmembrane region" description="Helical" evidence="5">
    <location>
        <begin position="160"/>
        <end position="179"/>
    </location>
</feature>
<keyword evidence="4 5" id="KW-0472">Membrane</keyword>
<dbReference type="InterPro" id="IPR000620">
    <property type="entry name" value="EamA_dom"/>
</dbReference>
<evidence type="ECO:0000313" key="7">
    <source>
        <dbReference type="EMBL" id="RVT95182.1"/>
    </source>
</evidence>
<sequence length="279" mass="28943">MNILWGMNIIAMKVTVGALAPFTAGAARLAIVGLICAPWMRPPPGRVRALALFGLITGGLFLLFLNLALKVATNVGALAIVGQMAVPIALVLGAVILKERMNRAQLAGVAVAIVGIVVLMFDPRIFGELPGLLLMLLAATAWGTSSLVQRQLAGVPVMTLYFWTGLMGTALLLPMSLVLEPGVLAKLPGLPFAPLAWLAFSVLGATLAGQGGMAWLLGRHPLSAVMPLTLAAPVVSVAASHWMFGTPVTASMVIGGLMTLAGVVIVTMARRRALKEMGA</sequence>
<feature type="transmembrane region" description="Helical" evidence="5">
    <location>
        <begin position="104"/>
        <end position="123"/>
    </location>
</feature>
<gene>
    <name evidence="7" type="ORF">EOD43_13255</name>
</gene>
<evidence type="ECO:0000256" key="5">
    <source>
        <dbReference type="SAM" id="Phobius"/>
    </source>
</evidence>
<keyword evidence="2 5" id="KW-0812">Transmembrane</keyword>
<feature type="domain" description="EamA" evidence="6">
    <location>
        <begin position="130"/>
        <end position="267"/>
    </location>
</feature>
<proteinExistence type="predicted"/>
<dbReference type="SUPFAM" id="SSF103481">
    <property type="entry name" value="Multidrug resistance efflux transporter EmrE"/>
    <property type="match status" value="2"/>
</dbReference>
<dbReference type="GO" id="GO:0016020">
    <property type="term" value="C:membrane"/>
    <property type="evidence" value="ECO:0007669"/>
    <property type="project" value="UniProtKB-SubCell"/>
</dbReference>
<comment type="subcellular location">
    <subcellularLocation>
        <location evidence="1">Membrane</location>
        <topology evidence="1">Multi-pass membrane protein</topology>
    </subcellularLocation>
</comment>